<dbReference type="InterPro" id="IPR032808">
    <property type="entry name" value="DoxX"/>
</dbReference>
<dbReference type="Proteomes" id="UP000323300">
    <property type="component" value="Unassembled WGS sequence"/>
</dbReference>
<name>A0A1I4F292_9HYPH</name>
<keyword evidence="2" id="KW-0812">Transmembrane</keyword>
<accession>A0A1I4F292</accession>
<organism evidence="5 6">
    <name type="scientific">Neomesorhizobium albiziae</name>
    <dbReference type="NCBI Taxonomy" id="335020"/>
    <lineage>
        <taxon>Bacteria</taxon>
        <taxon>Pseudomonadati</taxon>
        <taxon>Pseudomonadota</taxon>
        <taxon>Alphaproteobacteria</taxon>
        <taxon>Hyphomicrobiales</taxon>
        <taxon>Phyllobacteriaceae</taxon>
        <taxon>Neomesorhizobium</taxon>
    </lineage>
</organism>
<keyword evidence="3" id="KW-1133">Transmembrane helix</keyword>
<keyword evidence="6" id="KW-1185">Reference proteome</keyword>
<dbReference type="Pfam" id="PF07681">
    <property type="entry name" value="DoxX"/>
    <property type="match status" value="1"/>
</dbReference>
<evidence type="ECO:0000256" key="2">
    <source>
        <dbReference type="ARBA" id="ARBA00022692"/>
    </source>
</evidence>
<dbReference type="AlphaFoldDB" id="A0A1I4F292"/>
<dbReference type="EMBL" id="FOSL01000034">
    <property type="protein sequence ID" value="SFL11440.1"/>
    <property type="molecule type" value="Genomic_DNA"/>
</dbReference>
<evidence type="ECO:0000313" key="6">
    <source>
        <dbReference type="Proteomes" id="UP000323300"/>
    </source>
</evidence>
<dbReference type="GO" id="GO:0016020">
    <property type="term" value="C:membrane"/>
    <property type="evidence" value="ECO:0007669"/>
    <property type="project" value="UniProtKB-SubCell"/>
</dbReference>
<evidence type="ECO:0000256" key="1">
    <source>
        <dbReference type="ARBA" id="ARBA00004141"/>
    </source>
</evidence>
<gene>
    <name evidence="5" type="ORF">SAMN04488498_13414</name>
</gene>
<reference evidence="5 6" key="1">
    <citation type="submission" date="2016-10" db="EMBL/GenBank/DDBJ databases">
        <authorList>
            <person name="Varghese N."/>
            <person name="Submissions S."/>
        </authorList>
    </citation>
    <scope>NUCLEOTIDE SEQUENCE [LARGE SCALE GENOMIC DNA]</scope>
    <source>
        <strain evidence="5 6">DSM 21822</strain>
    </source>
</reference>
<keyword evidence="4" id="KW-0472">Membrane</keyword>
<proteinExistence type="predicted"/>
<evidence type="ECO:0000256" key="4">
    <source>
        <dbReference type="ARBA" id="ARBA00023136"/>
    </source>
</evidence>
<comment type="subcellular location">
    <subcellularLocation>
        <location evidence="1">Membrane</location>
        <topology evidence="1">Multi-pass membrane protein</topology>
    </subcellularLocation>
</comment>
<sequence length="206" mass="22987">MRAFQTLEGSPAKPHHAATTCRPQRWLCARRNWVERDAYVDQAVFECLADALADIGLRLKTRSRSPRRLIRFMHGRMPPRATTEPAQTCFNRAGSARFFCSPASASSPIRRHDRLHPNGRPALRAFGLWHSRHREILGGIALIVGYQTRLVALGLALFSVATALSFHTNLADLNEFVHFFKNIAMAGDLLQVVALGAGGYSLEARR</sequence>
<evidence type="ECO:0000256" key="3">
    <source>
        <dbReference type="ARBA" id="ARBA00022989"/>
    </source>
</evidence>
<protein>
    <submittedName>
        <fullName evidence="5">DoxX protein</fullName>
    </submittedName>
</protein>
<evidence type="ECO:0000313" key="5">
    <source>
        <dbReference type="EMBL" id="SFL11440.1"/>
    </source>
</evidence>